<sequence length="158" mass="18853">MKEHKPIRRDKAFVSFSRDHHFGLLLVWKIRNDLKGNMDAKPISEYVLTFFDDNLNQHFKDEESLLFSKLPADDVLRKQAKTEHNKIYLLIESLRENNEDKELLKEFADLLEVHIRFEERVLFNHLQEKMDTDELEAIFISINKDDHVSNSMKLFAHT</sequence>
<dbReference type="InterPro" id="IPR012312">
    <property type="entry name" value="Hemerythrin-like"/>
</dbReference>
<dbReference type="Proteomes" id="UP000321533">
    <property type="component" value="Chromosome"/>
</dbReference>
<dbReference type="OrthoDB" id="9793254at2"/>
<keyword evidence="3" id="KW-1185">Reference proteome</keyword>
<dbReference type="Pfam" id="PF01814">
    <property type="entry name" value="Hemerythrin"/>
    <property type="match status" value="1"/>
</dbReference>
<protein>
    <submittedName>
        <fullName evidence="2">Hemerythrin domain-containing protein</fullName>
    </submittedName>
</protein>
<gene>
    <name evidence="2" type="ORF">FRZ67_18500</name>
</gene>
<dbReference type="RefSeq" id="WP_147192017.1">
    <property type="nucleotide sequence ID" value="NZ_CP042435.1"/>
</dbReference>
<name>A0A5B8VDS2_9BACT</name>
<organism evidence="2 3">
    <name type="scientific">Panacibacter ginsenosidivorans</name>
    <dbReference type="NCBI Taxonomy" id="1813871"/>
    <lineage>
        <taxon>Bacteria</taxon>
        <taxon>Pseudomonadati</taxon>
        <taxon>Bacteroidota</taxon>
        <taxon>Chitinophagia</taxon>
        <taxon>Chitinophagales</taxon>
        <taxon>Chitinophagaceae</taxon>
        <taxon>Panacibacter</taxon>
    </lineage>
</organism>
<dbReference type="AlphaFoldDB" id="A0A5B8VDS2"/>
<evidence type="ECO:0000259" key="1">
    <source>
        <dbReference type="Pfam" id="PF01814"/>
    </source>
</evidence>
<dbReference type="KEGG" id="pgin:FRZ67_18500"/>
<proteinExistence type="predicted"/>
<feature type="domain" description="Hemerythrin-like" evidence="1">
    <location>
        <begin position="41"/>
        <end position="125"/>
    </location>
</feature>
<evidence type="ECO:0000313" key="3">
    <source>
        <dbReference type="Proteomes" id="UP000321533"/>
    </source>
</evidence>
<dbReference type="Gene3D" id="1.20.120.520">
    <property type="entry name" value="nmb1532 protein domain like"/>
    <property type="match status" value="1"/>
</dbReference>
<reference evidence="2 3" key="1">
    <citation type="journal article" date="2016" name="Int. J. Syst. Evol. Microbiol.">
        <title>Panacibacter ginsenosidivorans gen. nov., sp. nov., with ginsenoside converting activity isolated from soil of a ginseng field.</title>
        <authorList>
            <person name="Siddiqi M.Z."/>
            <person name="Muhammad Shafi S."/>
            <person name="Choi K.D."/>
            <person name="Im W.T."/>
        </authorList>
    </citation>
    <scope>NUCLEOTIDE SEQUENCE [LARGE SCALE GENOMIC DNA]</scope>
    <source>
        <strain evidence="2 3">Gsoil1550</strain>
    </source>
</reference>
<evidence type="ECO:0000313" key="2">
    <source>
        <dbReference type="EMBL" id="QEC69205.1"/>
    </source>
</evidence>
<accession>A0A5B8VDS2</accession>
<dbReference type="EMBL" id="CP042435">
    <property type="protein sequence ID" value="QEC69205.1"/>
    <property type="molecule type" value="Genomic_DNA"/>
</dbReference>